<sequence>MNQRKKKEPFQLSPAATLLWALMAASFCLVSTSNSLGIVIVNNLVTPVDRGVRHLFRFRKIVCRPQ</sequence>
<protein>
    <submittedName>
        <fullName evidence="1">Uncharacterized protein</fullName>
    </submittedName>
</protein>
<evidence type="ECO:0000313" key="1">
    <source>
        <dbReference type="EMBL" id="TYI21336.1"/>
    </source>
</evidence>
<dbReference type="AlphaFoldDB" id="A0A5D2PYX6"/>
<organism evidence="1 2">
    <name type="scientific">Gossypium tomentosum</name>
    <name type="common">Hawaiian cotton</name>
    <name type="synonym">Gossypium sandvicense</name>
    <dbReference type="NCBI Taxonomy" id="34277"/>
    <lineage>
        <taxon>Eukaryota</taxon>
        <taxon>Viridiplantae</taxon>
        <taxon>Streptophyta</taxon>
        <taxon>Embryophyta</taxon>
        <taxon>Tracheophyta</taxon>
        <taxon>Spermatophyta</taxon>
        <taxon>Magnoliopsida</taxon>
        <taxon>eudicotyledons</taxon>
        <taxon>Gunneridae</taxon>
        <taxon>Pentapetalae</taxon>
        <taxon>rosids</taxon>
        <taxon>malvids</taxon>
        <taxon>Malvales</taxon>
        <taxon>Malvaceae</taxon>
        <taxon>Malvoideae</taxon>
        <taxon>Gossypium</taxon>
    </lineage>
</organism>
<dbReference type="EMBL" id="CM017615">
    <property type="protein sequence ID" value="TYI21336.1"/>
    <property type="molecule type" value="Genomic_DNA"/>
</dbReference>
<dbReference type="Proteomes" id="UP000322667">
    <property type="component" value="Chromosome A06"/>
</dbReference>
<keyword evidence="2" id="KW-1185">Reference proteome</keyword>
<reference evidence="1 2" key="1">
    <citation type="submission" date="2019-07" db="EMBL/GenBank/DDBJ databases">
        <title>WGS assembly of Gossypium tomentosum.</title>
        <authorList>
            <person name="Chen Z.J."/>
            <person name="Sreedasyam A."/>
            <person name="Ando A."/>
            <person name="Song Q."/>
            <person name="De L."/>
            <person name="Hulse-Kemp A."/>
            <person name="Ding M."/>
            <person name="Ye W."/>
            <person name="Kirkbride R."/>
            <person name="Jenkins J."/>
            <person name="Plott C."/>
            <person name="Lovell J."/>
            <person name="Lin Y.-M."/>
            <person name="Vaughn R."/>
            <person name="Liu B."/>
            <person name="Li W."/>
            <person name="Simpson S."/>
            <person name="Scheffler B."/>
            <person name="Saski C."/>
            <person name="Grover C."/>
            <person name="Hu G."/>
            <person name="Conover J."/>
            <person name="Carlson J."/>
            <person name="Shu S."/>
            <person name="Boston L."/>
            <person name="Williams M."/>
            <person name="Peterson D."/>
            <person name="Mcgee K."/>
            <person name="Jones D."/>
            <person name="Wendel J."/>
            <person name="Stelly D."/>
            <person name="Grimwood J."/>
            <person name="Schmutz J."/>
        </authorList>
    </citation>
    <scope>NUCLEOTIDE SEQUENCE [LARGE SCALE GENOMIC DNA]</scope>
    <source>
        <strain evidence="1">7179.01</strain>
    </source>
</reference>
<name>A0A5D2PYX6_GOSTO</name>
<accession>A0A5D2PYX6</accession>
<gene>
    <name evidence="1" type="ORF">ES332_A06G031400v1</name>
</gene>
<evidence type="ECO:0000313" key="2">
    <source>
        <dbReference type="Proteomes" id="UP000322667"/>
    </source>
</evidence>
<proteinExistence type="predicted"/>